<sequence length="505" mass="55209">MAVSIEITTLTDSLDMYGEPDRNAAYALSGHVSLLLSPHLRFLSAELRASFCSHSLLLLRDSDKPCTWNVVFNLTIPGWLPASSSFGDAADGEAGTRYALYATAKFVDADDEIGRPWLSTILCSSLRWQIHSARASRCPVRVNRFIVPRPSHSRLTSVVPTIKFIGSVIQDSTRIPAEVISKLLVLAVVPDSISIDDPSFSLCVRLRTKGLPASECKRLRISDVRIDVEQTEQYRTSPSPSYATQFALPSERDQPPNRPLLCPHPMHTVYDVGFLSSLPPNYVFTRAHSILSDGASSPHVLPGDGYIFADDAEEANANDWYAMQITVPFSKVSTSPNALPDVKSRPLLESATSPLSSVNHRLYVALTCTYDLTEGGTPERISERLDFQIPVRFVRTPPPLSHPITVAQFSHGGHSPSSSIDSCGSGTPLVSSALPDPSTPYAQTLPAYSQLFHMNGDRKIDYSVPLPLYTPRSQPSILASSSLGSLELADDDVGYKYHESVPEVQ</sequence>
<dbReference type="STRING" id="5627.A0A1C7LXV8"/>
<proteinExistence type="predicted"/>
<dbReference type="AlphaFoldDB" id="A0A1C7LXV8"/>
<name>A0A1C7LXV8_GRIFR</name>
<keyword evidence="2" id="KW-1185">Reference proteome</keyword>
<evidence type="ECO:0008006" key="3">
    <source>
        <dbReference type="Google" id="ProtNLM"/>
    </source>
</evidence>
<dbReference type="OMA" id="EANANDW"/>
<gene>
    <name evidence="1" type="ORF">A0H81_10968</name>
</gene>
<accession>A0A1C7LXV8</accession>
<organism evidence="1 2">
    <name type="scientific">Grifola frondosa</name>
    <name type="common">Maitake</name>
    <name type="synonym">Polyporus frondosus</name>
    <dbReference type="NCBI Taxonomy" id="5627"/>
    <lineage>
        <taxon>Eukaryota</taxon>
        <taxon>Fungi</taxon>
        <taxon>Dikarya</taxon>
        <taxon>Basidiomycota</taxon>
        <taxon>Agaricomycotina</taxon>
        <taxon>Agaricomycetes</taxon>
        <taxon>Polyporales</taxon>
        <taxon>Grifolaceae</taxon>
        <taxon>Grifola</taxon>
    </lineage>
</organism>
<reference evidence="1 2" key="1">
    <citation type="submission" date="2016-03" db="EMBL/GenBank/DDBJ databases">
        <title>Whole genome sequencing of Grifola frondosa 9006-11.</title>
        <authorList>
            <person name="Min B."/>
            <person name="Park H."/>
            <person name="Kim J.-G."/>
            <person name="Cho H."/>
            <person name="Oh Y.-L."/>
            <person name="Kong W.-S."/>
            <person name="Choi I.-G."/>
        </authorList>
    </citation>
    <scope>NUCLEOTIDE SEQUENCE [LARGE SCALE GENOMIC DNA]</scope>
    <source>
        <strain evidence="1 2">9006-11</strain>
    </source>
</reference>
<evidence type="ECO:0000313" key="2">
    <source>
        <dbReference type="Proteomes" id="UP000092993"/>
    </source>
</evidence>
<dbReference type="EMBL" id="LUGG01000018">
    <property type="protein sequence ID" value="OBZ69318.1"/>
    <property type="molecule type" value="Genomic_DNA"/>
</dbReference>
<evidence type="ECO:0000313" key="1">
    <source>
        <dbReference type="EMBL" id="OBZ69318.1"/>
    </source>
</evidence>
<protein>
    <recommendedName>
        <fullName evidence="3">Arrestin-like N-terminal domain-containing protein</fullName>
    </recommendedName>
</protein>
<dbReference type="Proteomes" id="UP000092993">
    <property type="component" value="Unassembled WGS sequence"/>
</dbReference>
<comment type="caution">
    <text evidence="1">The sequence shown here is derived from an EMBL/GenBank/DDBJ whole genome shotgun (WGS) entry which is preliminary data.</text>
</comment>
<dbReference type="OrthoDB" id="1638493at2759"/>